<keyword evidence="2" id="KW-1185">Reference proteome</keyword>
<comment type="caution">
    <text evidence="1">The sequence shown here is derived from an EMBL/GenBank/DDBJ whole genome shotgun (WGS) entry which is preliminary data.</text>
</comment>
<evidence type="ECO:0000313" key="1">
    <source>
        <dbReference type="EMBL" id="KAG7497230.1"/>
    </source>
</evidence>
<dbReference type="EMBL" id="JAGKHQ010000015">
    <property type="protein sequence ID" value="KAG7497230.1"/>
    <property type="molecule type" value="Genomic_DNA"/>
</dbReference>
<organism evidence="1 2">
    <name type="scientific">Solea senegalensis</name>
    <name type="common">Senegalese sole</name>
    <dbReference type="NCBI Taxonomy" id="28829"/>
    <lineage>
        <taxon>Eukaryota</taxon>
        <taxon>Metazoa</taxon>
        <taxon>Chordata</taxon>
        <taxon>Craniata</taxon>
        <taxon>Vertebrata</taxon>
        <taxon>Euteleostomi</taxon>
        <taxon>Actinopterygii</taxon>
        <taxon>Neopterygii</taxon>
        <taxon>Teleostei</taxon>
        <taxon>Neoteleostei</taxon>
        <taxon>Acanthomorphata</taxon>
        <taxon>Carangaria</taxon>
        <taxon>Pleuronectiformes</taxon>
        <taxon>Pleuronectoidei</taxon>
        <taxon>Soleidae</taxon>
        <taxon>Solea</taxon>
    </lineage>
</organism>
<accession>A0AAV6QX59</accession>
<proteinExistence type="predicted"/>
<evidence type="ECO:0000313" key="2">
    <source>
        <dbReference type="Proteomes" id="UP000693946"/>
    </source>
</evidence>
<protein>
    <submittedName>
        <fullName evidence="1">Uncharacterized protein</fullName>
    </submittedName>
</protein>
<gene>
    <name evidence="1" type="ORF">JOB18_033793</name>
</gene>
<sequence>MKAAGCVHMGVILLIGMLQGLCSFHLDLFTALQKAAVQFQHGGLSGGALRMDGMTSHLVLIIKSSVKVLWSECMVQPFSQGPAPHVDHRRPNLKVAGQLAYNVHMTRTVITEETFDVAVQFGTSQDDLTQDDLLAWLLGCSLPYTGKEHQGQLHLRHVVMLGQPHSQEQLAC</sequence>
<dbReference type="Proteomes" id="UP000693946">
    <property type="component" value="Linkage Group LG3"/>
</dbReference>
<name>A0AAV6QX59_SOLSE</name>
<reference evidence="1 2" key="1">
    <citation type="journal article" date="2021" name="Sci. Rep.">
        <title>Chromosome anchoring in Senegalese sole (Solea senegalensis) reveals sex-associated markers and genome rearrangements in flatfish.</title>
        <authorList>
            <person name="Guerrero-Cozar I."/>
            <person name="Gomez-Garrido J."/>
            <person name="Berbel C."/>
            <person name="Martinez-Blanch J.F."/>
            <person name="Alioto T."/>
            <person name="Claros M.G."/>
            <person name="Gagnaire P.A."/>
            <person name="Manchado M."/>
        </authorList>
    </citation>
    <scope>NUCLEOTIDE SEQUENCE [LARGE SCALE GENOMIC DNA]</scope>
    <source>
        <strain evidence="1">Sse05_10M</strain>
    </source>
</reference>
<dbReference type="AlphaFoldDB" id="A0AAV6QX59"/>